<dbReference type="KEGG" id="mod:AS202_11475"/>
<reference evidence="1 2" key="1">
    <citation type="journal article" date="2016" name="J. Zhejiang Univ. Sci. B">
        <title>Antibiotic resistance mechanisms of Myroides sp.</title>
        <authorList>
            <person name="Hu S."/>
            <person name="Yuan S."/>
            <person name="Qu H."/>
            <person name="Jiang T."/>
            <person name="Zhou Y."/>
            <person name="Wang M."/>
            <person name="Ming D."/>
        </authorList>
    </citation>
    <scope>NUCLEOTIDE SEQUENCE [LARGE SCALE GENOMIC DNA]</scope>
    <source>
        <strain evidence="1 2">PR63039</strain>
    </source>
</reference>
<dbReference type="RefSeq" id="WP_058699461.1">
    <property type="nucleotide sequence ID" value="NZ_CP013690.1"/>
</dbReference>
<dbReference type="Gene3D" id="1.10.30.50">
    <property type="match status" value="1"/>
</dbReference>
<dbReference type="AlphaFoldDB" id="A0AAI8C5W6"/>
<name>A0AAI8C5W6_9FLAO</name>
<dbReference type="Proteomes" id="UP000069030">
    <property type="component" value="Chromosome"/>
</dbReference>
<protein>
    <recommendedName>
        <fullName evidence="3">TIGR02646 family protein</fullName>
    </recommendedName>
</protein>
<organism evidence="1 2">
    <name type="scientific">Myroides odoratimimus</name>
    <dbReference type="NCBI Taxonomy" id="76832"/>
    <lineage>
        <taxon>Bacteria</taxon>
        <taxon>Pseudomonadati</taxon>
        <taxon>Bacteroidota</taxon>
        <taxon>Flavobacteriia</taxon>
        <taxon>Flavobacteriales</taxon>
        <taxon>Flavobacteriaceae</taxon>
        <taxon>Myroides</taxon>
    </lineage>
</organism>
<sequence length="214" mass="25074">MRYIDRLDKPQKLVDNEEKWLAKYLEKRALSDKVTPHTSQYGHKEVKETLARSSFYKCFYSEVKFADLSEAQVDHYVEVSEDPTKAFEWENLYLSHKDSNVGKITNRALPNQDCLDPCTAIDAEIEEHLGFEDEVVIGLTERGRKTIQKYHLNKPLYSKLRSTELRKLDKIIRQRALSELPFDEKFKAKLRIFANPDQAFSLMFKKLLIENGLL</sequence>
<proteinExistence type="predicted"/>
<dbReference type="EMBL" id="CP013690">
    <property type="protein sequence ID" value="ALU26729.1"/>
    <property type="molecule type" value="Genomic_DNA"/>
</dbReference>
<evidence type="ECO:0008006" key="3">
    <source>
        <dbReference type="Google" id="ProtNLM"/>
    </source>
</evidence>
<evidence type="ECO:0000313" key="1">
    <source>
        <dbReference type="EMBL" id="ALU26729.1"/>
    </source>
</evidence>
<gene>
    <name evidence="1" type="ORF">AS202_11475</name>
</gene>
<accession>A0AAI8C5W6</accession>
<evidence type="ECO:0000313" key="2">
    <source>
        <dbReference type="Proteomes" id="UP000069030"/>
    </source>
</evidence>